<sequence length="114" mass="12673">MVTRDLCSQPTITDRKPNSSVHKLEPSQQQLQTLELVLNTSDTPNIGSIEHLGSLIFFQPVLIFFLLLFLLSSSLYLSTDVSGSPTNTYSHSQVTAFLLYLNTLIKEASSRSLL</sequence>
<feature type="compositionally biased region" description="Basic and acidic residues" evidence="1">
    <location>
        <begin position="13"/>
        <end position="25"/>
    </location>
</feature>
<gene>
    <name evidence="3" type="ORF">M6B38_210705</name>
    <name evidence="4" type="ORF">M6B38_322610</name>
</gene>
<evidence type="ECO:0000256" key="2">
    <source>
        <dbReference type="SAM" id="Phobius"/>
    </source>
</evidence>
<evidence type="ECO:0000313" key="4">
    <source>
        <dbReference type="EMBL" id="KAJ6838126.1"/>
    </source>
</evidence>
<comment type="caution">
    <text evidence="3">The sequence shown here is derived from an EMBL/GenBank/DDBJ whole genome shotgun (WGS) entry which is preliminary data.</text>
</comment>
<dbReference type="AlphaFoldDB" id="A0AAX6E3V0"/>
<evidence type="ECO:0000256" key="1">
    <source>
        <dbReference type="SAM" id="MobiDB-lite"/>
    </source>
</evidence>
<evidence type="ECO:0000313" key="3">
    <source>
        <dbReference type="EMBL" id="KAJ6798732.1"/>
    </source>
</evidence>
<keyword evidence="2" id="KW-1133">Transmembrane helix</keyword>
<protein>
    <submittedName>
        <fullName evidence="3">Uncharacterized protein</fullName>
    </submittedName>
</protein>
<name>A0AAX6E3V0_IRIPA</name>
<organism evidence="3 5">
    <name type="scientific">Iris pallida</name>
    <name type="common">Sweet iris</name>
    <dbReference type="NCBI Taxonomy" id="29817"/>
    <lineage>
        <taxon>Eukaryota</taxon>
        <taxon>Viridiplantae</taxon>
        <taxon>Streptophyta</taxon>
        <taxon>Embryophyta</taxon>
        <taxon>Tracheophyta</taxon>
        <taxon>Spermatophyta</taxon>
        <taxon>Magnoliopsida</taxon>
        <taxon>Liliopsida</taxon>
        <taxon>Asparagales</taxon>
        <taxon>Iridaceae</taxon>
        <taxon>Iridoideae</taxon>
        <taxon>Irideae</taxon>
        <taxon>Iris</taxon>
    </lineage>
</organism>
<dbReference type="EMBL" id="JANAVB010010814">
    <property type="protein sequence ID" value="KAJ6838126.1"/>
    <property type="molecule type" value="Genomic_DNA"/>
</dbReference>
<keyword evidence="2" id="KW-0472">Membrane</keyword>
<keyword evidence="5" id="KW-1185">Reference proteome</keyword>
<dbReference type="EMBL" id="JANAVB010040218">
    <property type="protein sequence ID" value="KAJ6798732.1"/>
    <property type="molecule type" value="Genomic_DNA"/>
</dbReference>
<proteinExistence type="predicted"/>
<keyword evidence="2" id="KW-0812">Transmembrane</keyword>
<feature type="compositionally biased region" description="Polar residues" evidence="1">
    <location>
        <begin position="1"/>
        <end position="12"/>
    </location>
</feature>
<reference evidence="3" key="1">
    <citation type="journal article" date="2023" name="GigaByte">
        <title>Genome assembly of the bearded iris, Iris pallida Lam.</title>
        <authorList>
            <person name="Bruccoleri R.E."/>
            <person name="Oakeley E.J."/>
            <person name="Faust A.M.E."/>
            <person name="Altorfer M."/>
            <person name="Dessus-Babus S."/>
            <person name="Burckhardt D."/>
            <person name="Oertli M."/>
            <person name="Naumann U."/>
            <person name="Petersen F."/>
            <person name="Wong J."/>
        </authorList>
    </citation>
    <scope>NUCLEOTIDE SEQUENCE</scope>
    <source>
        <strain evidence="3">GSM-AAB239-AS_SAM_17_03QT</strain>
    </source>
</reference>
<feature type="transmembrane region" description="Helical" evidence="2">
    <location>
        <begin position="55"/>
        <end position="77"/>
    </location>
</feature>
<accession>A0AAX6E3V0</accession>
<reference evidence="3" key="2">
    <citation type="submission" date="2023-04" db="EMBL/GenBank/DDBJ databases">
        <authorList>
            <person name="Bruccoleri R.E."/>
            <person name="Oakeley E.J."/>
            <person name="Faust A.-M."/>
            <person name="Dessus-Babus S."/>
            <person name="Altorfer M."/>
            <person name="Burckhardt D."/>
            <person name="Oertli M."/>
            <person name="Naumann U."/>
            <person name="Petersen F."/>
            <person name="Wong J."/>
        </authorList>
    </citation>
    <scope>NUCLEOTIDE SEQUENCE</scope>
    <source>
        <strain evidence="3">GSM-AAB239-AS_SAM_17_03QT</strain>
        <tissue evidence="3">Leaf</tissue>
    </source>
</reference>
<dbReference type="Proteomes" id="UP001140949">
    <property type="component" value="Unassembled WGS sequence"/>
</dbReference>
<feature type="region of interest" description="Disordered" evidence="1">
    <location>
        <begin position="1"/>
        <end position="25"/>
    </location>
</feature>
<evidence type="ECO:0000313" key="5">
    <source>
        <dbReference type="Proteomes" id="UP001140949"/>
    </source>
</evidence>